<protein>
    <submittedName>
        <fullName evidence="1">Uncharacterized protein</fullName>
    </submittedName>
</protein>
<evidence type="ECO:0000313" key="2">
    <source>
        <dbReference type="Proteomes" id="UP000198670"/>
    </source>
</evidence>
<accession>A0A1I3FZF0</accession>
<proteinExistence type="predicted"/>
<dbReference type="EMBL" id="FOQO01000002">
    <property type="protein sequence ID" value="SFI16261.1"/>
    <property type="molecule type" value="Genomic_DNA"/>
</dbReference>
<sequence length="31" mass="3600">MYFGRKERLFDSGQSGVRLRTKRTGNLLAEL</sequence>
<organism evidence="1 2">
    <name type="scientific">Parapedobacter indicus</name>
    <dbReference type="NCBI Taxonomy" id="1477437"/>
    <lineage>
        <taxon>Bacteria</taxon>
        <taxon>Pseudomonadati</taxon>
        <taxon>Bacteroidota</taxon>
        <taxon>Sphingobacteriia</taxon>
        <taxon>Sphingobacteriales</taxon>
        <taxon>Sphingobacteriaceae</taxon>
        <taxon>Parapedobacter</taxon>
    </lineage>
</organism>
<name>A0A1I3FZF0_9SPHI</name>
<gene>
    <name evidence="1" type="ORF">SAMN05444682_102557</name>
</gene>
<keyword evidence="2" id="KW-1185">Reference proteome</keyword>
<dbReference type="AlphaFoldDB" id="A0A1I3FZF0"/>
<evidence type="ECO:0000313" key="1">
    <source>
        <dbReference type="EMBL" id="SFI16261.1"/>
    </source>
</evidence>
<reference evidence="1 2" key="1">
    <citation type="submission" date="2016-10" db="EMBL/GenBank/DDBJ databases">
        <authorList>
            <person name="de Groot N.N."/>
        </authorList>
    </citation>
    <scope>NUCLEOTIDE SEQUENCE [LARGE SCALE GENOMIC DNA]</scope>
    <source>
        <strain evidence="1 2">RK1</strain>
    </source>
</reference>
<dbReference type="Proteomes" id="UP000198670">
    <property type="component" value="Unassembled WGS sequence"/>
</dbReference>